<evidence type="ECO:0000313" key="7">
    <source>
        <dbReference type="Proteomes" id="UP001348265"/>
    </source>
</evidence>
<accession>A0ABU7WPL0</accession>
<keyword evidence="1" id="KW-0436">Ligase</keyword>
<protein>
    <submittedName>
        <fullName evidence="6">ATP-grasp domain-containing protein</fullName>
    </submittedName>
</protein>
<evidence type="ECO:0000259" key="5">
    <source>
        <dbReference type="PROSITE" id="PS50975"/>
    </source>
</evidence>
<dbReference type="NCBIfam" id="NF005543">
    <property type="entry name" value="PRK07206.1"/>
    <property type="match status" value="1"/>
</dbReference>
<dbReference type="EMBL" id="JAVFKM010000004">
    <property type="protein sequence ID" value="MEF3113459.1"/>
    <property type="molecule type" value="Genomic_DNA"/>
</dbReference>
<gene>
    <name evidence="6" type="ORF">RB636_09645</name>
</gene>
<keyword evidence="2 4" id="KW-0547">Nucleotide-binding</keyword>
<dbReference type="InterPro" id="IPR052032">
    <property type="entry name" value="ATP-dep_AA_Ligase"/>
</dbReference>
<dbReference type="PANTHER" id="PTHR43585:SF2">
    <property type="entry name" value="ATP-GRASP ENZYME FSQD"/>
    <property type="match status" value="1"/>
</dbReference>
<dbReference type="PROSITE" id="PS50975">
    <property type="entry name" value="ATP_GRASP"/>
    <property type="match status" value="1"/>
</dbReference>
<dbReference type="InterPro" id="IPR011761">
    <property type="entry name" value="ATP-grasp"/>
</dbReference>
<dbReference type="Proteomes" id="UP001348265">
    <property type="component" value="Unassembled WGS sequence"/>
</dbReference>
<organism evidence="6 7">
    <name type="scientific">Streptomyces chrestomyceticus</name>
    <dbReference type="NCBI Taxonomy" id="68185"/>
    <lineage>
        <taxon>Bacteria</taxon>
        <taxon>Bacillati</taxon>
        <taxon>Actinomycetota</taxon>
        <taxon>Actinomycetes</taxon>
        <taxon>Kitasatosporales</taxon>
        <taxon>Streptomycetaceae</taxon>
        <taxon>Streptomyces</taxon>
    </lineage>
</organism>
<evidence type="ECO:0000256" key="2">
    <source>
        <dbReference type="ARBA" id="ARBA00022741"/>
    </source>
</evidence>
<dbReference type="Gene3D" id="3.30.470.20">
    <property type="entry name" value="ATP-grasp fold, B domain"/>
    <property type="match status" value="1"/>
</dbReference>
<dbReference type="SUPFAM" id="SSF56059">
    <property type="entry name" value="Glutathione synthetase ATP-binding domain-like"/>
    <property type="match status" value="1"/>
</dbReference>
<name>A0ABU7WPL0_9ACTN</name>
<keyword evidence="7" id="KW-1185">Reference proteome</keyword>
<evidence type="ECO:0000313" key="6">
    <source>
        <dbReference type="EMBL" id="MEF3113459.1"/>
    </source>
</evidence>
<evidence type="ECO:0000256" key="4">
    <source>
        <dbReference type="PROSITE-ProRule" id="PRU00409"/>
    </source>
</evidence>
<evidence type="ECO:0000256" key="1">
    <source>
        <dbReference type="ARBA" id="ARBA00022598"/>
    </source>
</evidence>
<proteinExistence type="predicted"/>
<sequence length="419" mass="45769">MSDRPLVAVVDPFSTGSQLAAEFGHRGWDTAAVLSGTCVRDGSRRDYRREEYRAVIDMDRDGDPVGRLRALAPTHVITGSEWGVATADRLAEQLGLPGNGTALSLSRRDKFAMAERVREAGLPVAASLLATNAEDIVAWADRHGHWPVVLKPPASAGSDEVTFCADAERVRAAFARIHRRPNQMGGFNQAVLAQERLVGEQYFVNSVSRDGRHHLHEFWRERRAHRAGRVVYDTQDLLPARGTPQDELSAYVVGVLDALGIAHGPAHTEVMMTARGPVLVECGARLEGSVTSRGPLAATGHSQVSLTVDAYTAPERFAALPGTAYTLRRHLRVVCLIVPEDGYVAEAPLRAVRALPTYLCGSVDDLAPGTPVRATTDLFSSPGHLYLLGRTPREIERDYAAIRAAERDELYQRSPQKRH</sequence>
<dbReference type="RefSeq" id="WP_331786098.1">
    <property type="nucleotide sequence ID" value="NZ_JAVFKM010000004.1"/>
</dbReference>
<reference evidence="6 7" key="1">
    <citation type="submission" date="2023-08" db="EMBL/GenBank/DDBJ databases">
        <authorList>
            <person name="Sharma P."/>
            <person name="Verma V."/>
            <person name="Mohan M.K."/>
            <person name="Dubey A.K."/>
        </authorList>
    </citation>
    <scope>NUCLEOTIDE SEQUENCE [LARGE SCALE GENOMIC DNA]</scope>
    <source>
        <strain evidence="6 7">ADP4</strain>
    </source>
</reference>
<dbReference type="PANTHER" id="PTHR43585">
    <property type="entry name" value="FUMIPYRROLE BIOSYNTHESIS PROTEIN C"/>
    <property type="match status" value="1"/>
</dbReference>
<feature type="domain" description="ATP-grasp" evidence="5">
    <location>
        <begin position="114"/>
        <end position="312"/>
    </location>
</feature>
<comment type="caution">
    <text evidence="6">The sequence shown here is derived from an EMBL/GenBank/DDBJ whole genome shotgun (WGS) entry which is preliminary data.</text>
</comment>
<keyword evidence="3 4" id="KW-0067">ATP-binding</keyword>
<dbReference type="Pfam" id="PF13535">
    <property type="entry name" value="ATP-grasp_4"/>
    <property type="match status" value="1"/>
</dbReference>
<evidence type="ECO:0000256" key="3">
    <source>
        <dbReference type="ARBA" id="ARBA00022840"/>
    </source>
</evidence>